<keyword evidence="1" id="KW-1133">Transmembrane helix</keyword>
<keyword evidence="3" id="KW-1185">Reference proteome</keyword>
<dbReference type="STRING" id="1855283.SAMN05216382_1621"/>
<feature type="transmembrane region" description="Helical" evidence="1">
    <location>
        <begin position="32"/>
        <end position="52"/>
    </location>
</feature>
<evidence type="ECO:0000313" key="2">
    <source>
        <dbReference type="EMBL" id="SEL24047.1"/>
    </source>
</evidence>
<dbReference type="PROSITE" id="PS51257">
    <property type="entry name" value="PROKAR_LIPOPROTEIN"/>
    <property type="match status" value="1"/>
</dbReference>
<dbReference type="AlphaFoldDB" id="A0A1H7NMB1"/>
<feature type="transmembrane region" description="Helical" evidence="1">
    <location>
        <begin position="90"/>
        <end position="112"/>
    </location>
</feature>
<dbReference type="RefSeq" id="WP_143051834.1">
    <property type="nucleotide sequence ID" value="NZ_FNZZ01000003.1"/>
</dbReference>
<name>A0A1H7NMB1_9SPHN</name>
<reference evidence="3" key="1">
    <citation type="submission" date="2016-10" db="EMBL/GenBank/DDBJ databases">
        <authorList>
            <person name="Varghese N."/>
            <person name="Submissions S."/>
        </authorList>
    </citation>
    <scope>NUCLEOTIDE SEQUENCE [LARGE SCALE GENOMIC DNA]</scope>
    <source>
        <strain evidence="3">JS21-1</strain>
    </source>
</reference>
<feature type="transmembrane region" description="Helical" evidence="1">
    <location>
        <begin position="59"/>
        <end position="78"/>
    </location>
</feature>
<sequence>MTRGRFLIAGGVLATACGIVLVATTGNGADAGLRFAVTTLPTVLPFVLGTAAPRGRRMLWWVLAALVIAGWTGAVIGLRAANGDPNFAGLYGWAACVIASIGAIGASAVGLVRNQFRGRSRQQ</sequence>
<organism evidence="2 3">
    <name type="scientific">Sphingomonas palmae</name>
    <dbReference type="NCBI Taxonomy" id="1855283"/>
    <lineage>
        <taxon>Bacteria</taxon>
        <taxon>Pseudomonadati</taxon>
        <taxon>Pseudomonadota</taxon>
        <taxon>Alphaproteobacteria</taxon>
        <taxon>Sphingomonadales</taxon>
        <taxon>Sphingomonadaceae</taxon>
        <taxon>Sphingomonas</taxon>
    </lineage>
</organism>
<keyword evidence="1" id="KW-0812">Transmembrane</keyword>
<dbReference type="EMBL" id="FNZZ01000003">
    <property type="protein sequence ID" value="SEL24047.1"/>
    <property type="molecule type" value="Genomic_DNA"/>
</dbReference>
<evidence type="ECO:0000256" key="1">
    <source>
        <dbReference type="SAM" id="Phobius"/>
    </source>
</evidence>
<gene>
    <name evidence="2" type="ORF">SAMN05216382_1621</name>
</gene>
<dbReference type="Proteomes" id="UP000199214">
    <property type="component" value="Unassembled WGS sequence"/>
</dbReference>
<accession>A0A1H7NMB1</accession>
<dbReference type="OrthoDB" id="8536275at2"/>
<keyword evidence="1" id="KW-0472">Membrane</keyword>
<protein>
    <submittedName>
        <fullName evidence="2">Uncharacterized protein</fullName>
    </submittedName>
</protein>
<evidence type="ECO:0000313" key="3">
    <source>
        <dbReference type="Proteomes" id="UP000199214"/>
    </source>
</evidence>
<proteinExistence type="predicted"/>